<dbReference type="SUPFAM" id="SSF53659">
    <property type="entry name" value="Isocitrate/Isopropylmalate dehydrogenase-like"/>
    <property type="match status" value="1"/>
</dbReference>
<comment type="cofactor">
    <cofactor evidence="2">
        <name>Mg(2+)</name>
        <dbReference type="ChEBI" id="CHEBI:18420"/>
    </cofactor>
</comment>
<evidence type="ECO:0000256" key="4">
    <source>
        <dbReference type="ARBA" id="ARBA00022532"/>
    </source>
</evidence>
<evidence type="ECO:0000256" key="5">
    <source>
        <dbReference type="ARBA" id="ARBA00022723"/>
    </source>
</evidence>
<dbReference type="GO" id="GO:0005739">
    <property type="term" value="C:mitochondrion"/>
    <property type="evidence" value="ECO:0007669"/>
    <property type="project" value="TreeGrafter"/>
</dbReference>
<evidence type="ECO:0000256" key="7">
    <source>
        <dbReference type="ARBA" id="ARBA00023002"/>
    </source>
</evidence>
<keyword evidence="6" id="KW-0460">Magnesium</keyword>
<proteinExistence type="inferred from homology"/>
<comment type="caution">
    <text evidence="9">The sequence shown here is derived from an EMBL/GenBank/DDBJ whole genome shotgun (WGS) entry which is preliminary data.</text>
</comment>
<gene>
    <name evidence="9" type="ORF">CTI12_AA519150</name>
</gene>
<evidence type="ECO:0000256" key="2">
    <source>
        <dbReference type="ARBA" id="ARBA00001946"/>
    </source>
</evidence>
<dbReference type="GO" id="GO:0006099">
    <property type="term" value="P:tricarboxylic acid cycle"/>
    <property type="evidence" value="ECO:0007669"/>
    <property type="project" value="UniProtKB-KW"/>
</dbReference>
<dbReference type="EMBL" id="PKPP01011465">
    <property type="protein sequence ID" value="PWA44086.1"/>
    <property type="molecule type" value="Genomic_DNA"/>
</dbReference>
<evidence type="ECO:0000256" key="6">
    <source>
        <dbReference type="ARBA" id="ARBA00022842"/>
    </source>
</evidence>
<dbReference type="GO" id="GO:0004450">
    <property type="term" value="F:isocitrate dehydrogenase (NADP+) activity"/>
    <property type="evidence" value="ECO:0007669"/>
    <property type="project" value="InterPro"/>
</dbReference>
<dbReference type="Proteomes" id="UP000245207">
    <property type="component" value="Unassembled WGS sequence"/>
</dbReference>
<keyword evidence="8" id="KW-0464">Manganese</keyword>
<dbReference type="AlphaFoldDB" id="A0A2U1L500"/>
<accession>A0A2U1L500</accession>
<dbReference type="GO" id="GO:0006739">
    <property type="term" value="P:NADP+ metabolic process"/>
    <property type="evidence" value="ECO:0007669"/>
    <property type="project" value="TreeGrafter"/>
</dbReference>
<comment type="cofactor">
    <cofactor evidence="1">
        <name>Mn(2+)</name>
        <dbReference type="ChEBI" id="CHEBI:29035"/>
    </cofactor>
</comment>
<reference evidence="9 10" key="1">
    <citation type="journal article" date="2018" name="Mol. Plant">
        <title>The genome of Artemisia annua provides insight into the evolution of Asteraceae family and artemisinin biosynthesis.</title>
        <authorList>
            <person name="Shen Q."/>
            <person name="Zhang L."/>
            <person name="Liao Z."/>
            <person name="Wang S."/>
            <person name="Yan T."/>
            <person name="Shi P."/>
            <person name="Liu M."/>
            <person name="Fu X."/>
            <person name="Pan Q."/>
            <person name="Wang Y."/>
            <person name="Lv Z."/>
            <person name="Lu X."/>
            <person name="Zhang F."/>
            <person name="Jiang W."/>
            <person name="Ma Y."/>
            <person name="Chen M."/>
            <person name="Hao X."/>
            <person name="Li L."/>
            <person name="Tang Y."/>
            <person name="Lv G."/>
            <person name="Zhou Y."/>
            <person name="Sun X."/>
            <person name="Brodelius P.E."/>
            <person name="Rose J.K.C."/>
            <person name="Tang K."/>
        </authorList>
    </citation>
    <scope>NUCLEOTIDE SEQUENCE [LARGE SCALE GENOMIC DNA]</scope>
    <source>
        <strain evidence="10">cv. Huhao1</strain>
        <tissue evidence="9">Leaf</tissue>
    </source>
</reference>
<comment type="similarity">
    <text evidence="3">Belongs to the isocitrate and isopropylmalate dehydrogenases family.</text>
</comment>
<organism evidence="9 10">
    <name type="scientific">Artemisia annua</name>
    <name type="common">Sweet wormwood</name>
    <dbReference type="NCBI Taxonomy" id="35608"/>
    <lineage>
        <taxon>Eukaryota</taxon>
        <taxon>Viridiplantae</taxon>
        <taxon>Streptophyta</taxon>
        <taxon>Embryophyta</taxon>
        <taxon>Tracheophyta</taxon>
        <taxon>Spermatophyta</taxon>
        <taxon>Magnoliopsida</taxon>
        <taxon>eudicotyledons</taxon>
        <taxon>Gunneridae</taxon>
        <taxon>Pentapetalae</taxon>
        <taxon>asterids</taxon>
        <taxon>campanulids</taxon>
        <taxon>Asterales</taxon>
        <taxon>Asteraceae</taxon>
        <taxon>Asteroideae</taxon>
        <taxon>Anthemideae</taxon>
        <taxon>Artemisiinae</taxon>
        <taxon>Artemisia</taxon>
    </lineage>
</organism>
<dbReference type="GO" id="GO:0046872">
    <property type="term" value="F:metal ion binding"/>
    <property type="evidence" value="ECO:0007669"/>
    <property type="project" value="UniProtKB-KW"/>
</dbReference>
<keyword evidence="5" id="KW-0479">Metal-binding</keyword>
<dbReference type="InterPro" id="IPR004790">
    <property type="entry name" value="Isocitrate_DH_NADP"/>
</dbReference>
<sequence length="445" mass="51290">MKHMKRIYEERTLLSIKVCHDGKTIEAEAAHGTMISHYRLHQKDGETSTNIIPSIFVWTQGFAPGVLVERQAYEIDNCGFGILDRYEEDLNENDSSKIKKVDLLDSIVTELEYDFSTWFSEDPDNPRLKDIKAKKGKSLVVYDDEIGKDKDCIRNVDLCRDDVVNNGDIYNDLENYDLDEESENDDSTGLENKKFDDEKKVKPLACFSSPVVVASSFPQPSLFKAPSFSLGPEFEDDPESEDEKPVIKEISIRQNPRRDVGVAAHSRSPFKLRKILPNVPQTIRRKKLLASGIRVDEEVIGVWSDVLNFMEHFRAPETPSRCFFKPTITKDILNISTDSPEKYEDFEKVLMGWRTVDNYLDDGVFLMSHMNIYFGESEDFVMIFFFLLTRSKFAARIILSDNNLCRNNFLKEVAKFSKIDRSTRKLLIEAAIQNRDQRCNLLEQL</sequence>
<keyword evidence="7" id="KW-0560">Oxidoreductase</keyword>
<name>A0A2U1L500_ARTAN</name>
<evidence type="ECO:0000256" key="3">
    <source>
        <dbReference type="ARBA" id="ARBA00007769"/>
    </source>
</evidence>
<dbReference type="GO" id="GO:0006102">
    <property type="term" value="P:isocitrate metabolic process"/>
    <property type="evidence" value="ECO:0007669"/>
    <property type="project" value="InterPro"/>
</dbReference>
<evidence type="ECO:0000256" key="1">
    <source>
        <dbReference type="ARBA" id="ARBA00001936"/>
    </source>
</evidence>
<keyword evidence="4" id="KW-0816">Tricarboxylic acid cycle</keyword>
<dbReference type="STRING" id="35608.A0A2U1L500"/>
<dbReference type="Gene3D" id="3.40.718.10">
    <property type="entry name" value="Isopropylmalate Dehydrogenase"/>
    <property type="match status" value="1"/>
</dbReference>
<protein>
    <submittedName>
        <fullName evidence="9">Isocitrate dehydrogenase</fullName>
    </submittedName>
</protein>
<evidence type="ECO:0000313" key="9">
    <source>
        <dbReference type="EMBL" id="PWA44086.1"/>
    </source>
</evidence>
<keyword evidence="10" id="KW-1185">Reference proteome</keyword>
<evidence type="ECO:0000256" key="8">
    <source>
        <dbReference type="ARBA" id="ARBA00023211"/>
    </source>
</evidence>
<dbReference type="PANTHER" id="PTHR11822:SF21">
    <property type="entry name" value="ISOCITRATE DEHYDROGENASE [NADP], MITOCHONDRIAL"/>
    <property type="match status" value="1"/>
</dbReference>
<dbReference type="PANTHER" id="PTHR11822">
    <property type="entry name" value="NADP-SPECIFIC ISOCITRATE DEHYDROGENASE"/>
    <property type="match status" value="1"/>
</dbReference>
<evidence type="ECO:0000313" key="10">
    <source>
        <dbReference type="Proteomes" id="UP000245207"/>
    </source>
</evidence>